<comment type="caution">
    <text evidence="4">The sequence shown here is derived from an EMBL/GenBank/DDBJ whole genome shotgun (WGS) entry which is preliminary data.</text>
</comment>
<feature type="region of interest" description="Disordered" evidence="2">
    <location>
        <begin position="1"/>
        <end position="51"/>
    </location>
</feature>
<dbReference type="Proteomes" id="UP000652761">
    <property type="component" value="Unassembled WGS sequence"/>
</dbReference>
<dbReference type="SMART" id="SM00285">
    <property type="entry name" value="PBD"/>
    <property type="match status" value="1"/>
</dbReference>
<proteinExistence type="predicted"/>
<dbReference type="PANTHER" id="PTHR23177">
    <property type="entry name" value="MKIAA1688 PROTEIN"/>
    <property type="match status" value="1"/>
</dbReference>
<dbReference type="PROSITE" id="PS50108">
    <property type="entry name" value="CRIB"/>
    <property type="match status" value="1"/>
</dbReference>
<dbReference type="InterPro" id="IPR044785">
    <property type="entry name" value="RopGAP1-5"/>
</dbReference>
<name>A0A843WCG8_COLES</name>
<dbReference type="OrthoDB" id="1747788at2759"/>
<evidence type="ECO:0000259" key="3">
    <source>
        <dbReference type="PROSITE" id="PS50108"/>
    </source>
</evidence>
<keyword evidence="5" id="KW-1185">Reference proteome</keyword>
<evidence type="ECO:0000256" key="2">
    <source>
        <dbReference type="SAM" id="MobiDB-lite"/>
    </source>
</evidence>
<dbReference type="InterPro" id="IPR000095">
    <property type="entry name" value="CRIB_dom"/>
</dbReference>
<keyword evidence="1" id="KW-0343">GTPase activation</keyword>
<reference evidence="4" key="1">
    <citation type="submission" date="2017-07" db="EMBL/GenBank/DDBJ databases">
        <title>Taro Niue Genome Assembly and Annotation.</title>
        <authorList>
            <person name="Atibalentja N."/>
            <person name="Keating K."/>
            <person name="Fields C.J."/>
        </authorList>
    </citation>
    <scope>NUCLEOTIDE SEQUENCE</scope>
    <source>
        <strain evidence="4">Niue_2</strain>
        <tissue evidence="4">Leaf</tissue>
    </source>
</reference>
<dbReference type="Gene3D" id="3.90.810.10">
    <property type="entry name" value="CRIB domain"/>
    <property type="match status" value="1"/>
</dbReference>
<evidence type="ECO:0000313" key="5">
    <source>
        <dbReference type="Proteomes" id="UP000652761"/>
    </source>
</evidence>
<accession>A0A843WCG8</accession>
<dbReference type="CDD" id="cd00132">
    <property type="entry name" value="CRIB"/>
    <property type="match status" value="1"/>
</dbReference>
<dbReference type="AlphaFoldDB" id="A0A843WCG8"/>
<dbReference type="EMBL" id="NMUH01002852">
    <property type="protein sequence ID" value="MQM02425.1"/>
    <property type="molecule type" value="Genomic_DNA"/>
</dbReference>
<feature type="domain" description="CRIB" evidence="3">
    <location>
        <begin position="91"/>
        <end position="104"/>
    </location>
</feature>
<evidence type="ECO:0000313" key="4">
    <source>
        <dbReference type="EMBL" id="MQM02425.1"/>
    </source>
</evidence>
<dbReference type="PANTHER" id="PTHR23177:SF64">
    <property type="entry name" value="RHO GTPASE-ACTIVATING PROTEIN 1"/>
    <property type="match status" value="1"/>
</dbReference>
<gene>
    <name evidence="4" type="ORF">Taro_035189</name>
</gene>
<protein>
    <recommendedName>
        <fullName evidence="3">CRIB domain-containing protein</fullName>
    </recommendedName>
</protein>
<dbReference type="GO" id="GO:0005096">
    <property type="term" value="F:GTPase activator activity"/>
    <property type="evidence" value="ECO:0007669"/>
    <property type="project" value="UniProtKB-KW"/>
</dbReference>
<organism evidence="4 5">
    <name type="scientific">Colocasia esculenta</name>
    <name type="common">Wild taro</name>
    <name type="synonym">Arum esculentum</name>
    <dbReference type="NCBI Taxonomy" id="4460"/>
    <lineage>
        <taxon>Eukaryota</taxon>
        <taxon>Viridiplantae</taxon>
        <taxon>Streptophyta</taxon>
        <taxon>Embryophyta</taxon>
        <taxon>Tracheophyta</taxon>
        <taxon>Spermatophyta</taxon>
        <taxon>Magnoliopsida</taxon>
        <taxon>Liliopsida</taxon>
        <taxon>Araceae</taxon>
        <taxon>Aroideae</taxon>
        <taxon>Colocasieae</taxon>
        <taxon>Colocasia</taxon>
    </lineage>
</organism>
<evidence type="ECO:0000256" key="1">
    <source>
        <dbReference type="ARBA" id="ARBA00022468"/>
    </source>
</evidence>
<dbReference type="Pfam" id="PF00786">
    <property type="entry name" value="PBD"/>
    <property type="match status" value="1"/>
</dbReference>
<dbReference type="InterPro" id="IPR036936">
    <property type="entry name" value="CRIB_dom_sf"/>
</dbReference>
<feature type="compositionally biased region" description="Acidic residues" evidence="2">
    <location>
        <begin position="8"/>
        <end position="22"/>
    </location>
</feature>
<sequence length="173" mass="19567">MTRLEVHQEEDDGDEEESDESGGFDGSLMSSKLVDAEEGWGPPGENQQYRQQRRWRQQFPPIFAIVAAALRKSLVTCSVEPREDVCASMDIGWPTNVRHIAHVTFDRFQGFLGLPVELEHDVLRTAPSASSAEFLVRRFYVIPGPAFLFVLQRAKLGQSFPKNARSETVRNVF</sequence>